<accession>A0ABS3VIW6</accession>
<dbReference type="EMBL" id="WVUH01000001">
    <property type="protein sequence ID" value="MBO4204411.1"/>
    <property type="molecule type" value="Genomic_DNA"/>
</dbReference>
<dbReference type="Gene3D" id="3.90.230.10">
    <property type="entry name" value="Creatinase/methionine aminopeptidase superfamily"/>
    <property type="match status" value="1"/>
</dbReference>
<dbReference type="InterPro" id="IPR036005">
    <property type="entry name" value="Creatinase/aminopeptidase-like"/>
</dbReference>
<dbReference type="CDD" id="cd01066">
    <property type="entry name" value="APP_MetAP"/>
    <property type="match status" value="1"/>
</dbReference>
<dbReference type="InterPro" id="IPR000994">
    <property type="entry name" value="Pept_M24"/>
</dbReference>
<dbReference type="Proteomes" id="UP000823521">
    <property type="component" value="Unassembled WGS sequence"/>
</dbReference>
<dbReference type="SUPFAM" id="SSF55920">
    <property type="entry name" value="Creatinase/aminopeptidase"/>
    <property type="match status" value="1"/>
</dbReference>
<evidence type="ECO:0000259" key="1">
    <source>
        <dbReference type="Pfam" id="PF00557"/>
    </source>
</evidence>
<feature type="domain" description="Peptidase M24" evidence="1">
    <location>
        <begin position="24"/>
        <end position="221"/>
    </location>
</feature>
<dbReference type="InterPro" id="IPR050659">
    <property type="entry name" value="Peptidase_M24B"/>
</dbReference>
<proteinExistence type="predicted"/>
<dbReference type="PANTHER" id="PTHR46112:SF2">
    <property type="entry name" value="XAA-PRO AMINOPEPTIDASE P-RELATED"/>
    <property type="match status" value="1"/>
</dbReference>
<evidence type="ECO:0000313" key="3">
    <source>
        <dbReference type="Proteomes" id="UP000823521"/>
    </source>
</evidence>
<comment type="caution">
    <text evidence="2">The sequence shown here is derived from an EMBL/GenBank/DDBJ whole genome shotgun (WGS) entry which is preliminary data.</text>
</comment>
<evidence type="ECO:0000313" key="2">
    <source>
        <dbReference type="EMBL" id="MBO4204411.1"/>
    </source>
</evidence>
<organism evidence="2 3">
    <name type="scientific">Micromonospora echinofusca</name>
    <dbReference type="NCBI Taxonomy" id="47858"/>
    <lineage>
        <taxon>Bacteria</taxon>
        <taxon>Bacillati</taxon>
        <taxon>Actinomycetota</taxon>
        <taxon>Actinomycetes</taxon>
        <taxon>Micromonosporales</taxon>
        <taxon>Micromonosporaceae</taxon>
        <taxon>Micromonospora</taxon>
    </lineage>
</organism>
<protein>
    <submittedName>
        <fullName evidence="2">M24 family metallopeptidase</fullName>
    </submittedName>
</protein>
<sequence length="233" mass="24910">MPDHPGPATPGGRALPDEPPDELVEAQLLAIRAAETIAASARPGESEVVVHRRAGEILRDLGATGVWSPTTVGFGAGTLSCFPTDLPGDRSLWNLDLGIVDVHPVTARGGWGDCTRTLQQGANPAQQAARQAVERIHAAVLAAATPGMRACDLFAVFQQELARTPYLLLDRLSNIGHSLGAGTSYDEGYLDAWNTTELRGAWAVEPFIGNHLYGVKREDVVWFGRTRCQVIAP</sequence>
<name>A0ABS3VIW6_MICEH</name>
<gene>
    <name evidence="2" type="ORF">GSF22_00050</name>
</gene>
<reference evidence="2 3" key="1">
    <citation type="submission" date="2019-12" db="EMBL/GenBank/DDBJ databases">
        <title>Whole genome sequencing of endophytic Actinobacterium Micromonospora sp. MPMI6T.</title>
        <authorList>
            <person name="Evv R."/>
            <person name="Podile A.R."/>
        </authorList>
    </citation>
    <scope>NUCLEOTIDE SEQUENCE [LARGE SCALE GENOMIC DNA]</scope>
    <source>
        <strain evidence="2 3">MPMI6</strain>
    </source>
</reference>
<keyword evidence="3" id="KW-1185">Reference proteome</keyword>
<dbReference type="RefSeq" id="WP_208810494.1">
    <property type="nucleotide sequence ID" value="NZ_WVUH01000001.1"/>
</dbReference>
<dbReference type="PANTHER" id="PTHR46112">
    <property type="entry name" value="AMINOPEPTIDASE"/>
    <property type="match status" value="1"/>
</dbReference>
<dbReference type="Pfam" id="PF00557">
    <property type="entry name" value="Peptidase_M24"/>
    <property type="match status" value="1"/>
</dbReference>